<evidence type="ECO:0000256" key="1">
    <source>
        <dbReference type="SAM" id="MobiDB-lite"/>
    </source>
</evidence>
<feature type="non-terminal residue" evidence="3">
    <location>
        <position position="1"/>
    </location>
</feature>
<dbReference type="EMBL" id="ASPP01034091">
    <property type="protein sequence ID" value="ETO03129.1"/>
    <property type="molecule type" value="Genomic_DNA"/>
</dbReference>
<evidence type="ECO:0000313" key="4">
    <source>
        <dbReference type="Proteomes" id="UP000023152"/>
    </source>
</evidence>
<proteinExistence type="predicted"/>
<protein>
    <submittedName>
        <fullName evidence="3">Uncharacterized protein</fullName>
    </submittedName>
</protein>
<keyword evidence="4" id="KW-1185">Reference proteome</keyword>
<accession>X6LNC7</accession>
<evidence type="ECO:0000313" key="3">
    <source>
        <dbReference type="EMBL" id="ETO03129.1"/>
    </source>
</evidence>
<sequence>QQQQQQQQQHLQQHFQQQPRLAQVAQASRMEGSTHHTSQQEKYANSNYAPSVTKENNKQMKHHGEWNQSNVVDTPSMFNQIQKEQHVMHLQKFYPLPNQQGYPSNMVFSQNTAQTVTPVLDYILSFQTYLCHFVTWYTIVLYILFLYSYKKCSFSNANT</sequence>
<name>X6LNC7_RETFI</name>
<reference evidence="3 4" key="1">
    <citation type="journal article" date="2013" name="Curr. Biol.">
        <title>The Genome of the Foraminiferan Reticulomyxa filosa.</title>
        <authorList>
            <person name="Glockner G."/>
            <person name="Hulsmann N."/>
            <person name="Schleicher M."/>
            <person name="Noegel A.A."/>
            <person name="Eichinger L."/>
            <person name="Gallinger C."/>
            <person name="Pawlowski J."/>
            <person name="Sierra R."/>
            <person name="Euteneuer U."/>
            <person name="Pillet L."/>
            <person name="Moustafa A."/>
            <person name="Platzer M."/>
            <person name="Groth M."/>
            <person name="Szafranski K."/>
            <person name="Schliwa M."/>
        </authorList>
    </citation>
    <scope>NUCLEOTIDE SEQUENCE [LARGE SCALE GENOMIC DNA]</scope>
</reference>
<organism evidence="3 4">
    <name type="scientific">Reticulomyxa filosa</name>
    <dbReference type="NCBI Taxonomy" id="46433"/>
    <lineage>
        <taxon>Eukaryota</taxon>
        <taxon>Sar</taxon>
        <taxon>Rhizaria</taxon>
        <taxon>Retaria</taxon>
        <taxon>Foraminifera</taxon>
        <taxon>Monothalamids</taxon>
        <taxon>Reticulomyxidae</taxon>
        <taxon>Reticulomyxa</taxon>
    </lineage>
</organism>
<gene>
    <name evidence="3" type="ORF">RFI_34282</name>
</gene>
<feature type="compositionally biased region" description="Low complexity" evidence="1">
    <location>
        <begin position="1"/>
        <end position="18"/>
    </location>
</feature>
<feature type="compositionally biased region" description="Polar residues" evidence="1">
    <location>
        <begin position="35"/>
        <end position="47"/>
    </location>
</feature>
<feature type="region of interest" description="Disordered" evidence="1">
    <location>
        <begin position="1"/>
        <end position="47"/>
    </location>
</feature>
<feature type="transmembrane region" description="Helical" evidence="2">
    <location>
        <begin position="129"/>
        <end position="149"/>
    </location>
</feature>
<keyword evidence="2" id="KW-0812">Transmembrane</keyword>
<dbReference type="AlphaFoldDB" id="X6LNC7"/>
<keyword evidence="2" id="KW-0472">Membrane</keyword>
<comment type="caution">
    <text evidence="3">The sequence shown here is derived from an EMBL/GenBank/DDBJ whole genome shotgun (WGS) entry which is preliminary data.</text>
</comment>
<dbReference type="Proteomes" id="UP000023152">
    <property type="component" value="Unassembled WGS sequence"/>
</dbReference>
<evidence type="ECO:0000256" key="2">
    <source>
        <dbReference type="SAM" id="Phobius"/>
    </source>
</evidence>
<keyword evidence="2" id="KW-1133">Transmembrane helix</keyword>